<organism evidence="1 2">
    <name type="scientific">Batillaria attramentaria</name>
    <dbReference type="NCBI Taxonomy" id="370345"/>
    <lineage>
        <taxon>Eukaryota</taxon>
        <taxon>Metazoa</taxon>
        <taxon>Spiralia</taxon>
        <taxon>Lophotrochozoa</taxon>
        <taxon>Mollusca</taxon>
        <taxon>Gastropoda</taxon>
        <taxon>Caenogastropoda</taxon>
        <taxon>Sorbeoconcha</taxon>
        <taxon>Cerithioidea</taxon>
        <taxon>Batillariidae</taxon>
        <taxon>Batillaria</taxon>
    </lineage>
</organism>
<accession>A0ABD0KUA7</accession>
<evidence type="ECO:0000313" key="2">
    <source>
        <dbReference type="Proteomes" id="UP001519460"/>
    </source>
</evidence>
<reference evidence="1 2" key="1">
    <citation type="journal article" date="2023" name="Sci. Data">
        <title>Genome assembly of the Korean intertidal mud-creeper Batillaria attramentaria.</title>
        <authorList>
            <person name="Patra A.K."/>
            <person name="Ho P.T."/>
            <person name="Jun S."/>
            <person name="Lee S.J."/>
            <person name="Kim Y."/>
            <person name="Won Y.J."/>
        </authorList>
    </citation>
    <scope>NUCLEOTIDE SEQUENCE [LARGE SCALE GENOMIC DNA]</scope>
    <source>
        <strain evidence="1">Wonlab-2016</strain>
    </source>
</reference>
<sequence length="123" mass="13885">MSTLTKRAKCLKGAARNRARSMKAVHVRMYTACQEWQPSTFTSLGRPMWWGCCFQEKTISVILRFDRFRSNELPSYTASASLTFPPPPFSFPSVIHHSIGIAVDEVSPAPTSMNKHYTVPHPL</sequence>
<dbReference type="Proteomes" id="UP001519460">
    <property type="component" value="Unassembled WGS sequence"/>
</dbReference>
<proteinExistence type="predicted"/>
<comment type="caution">
    <text evidence="1">The sequence shown here is derived from an EMBL/GenBank/DDBJ whole genome shotgun (WGS) entry which is preliminary data.</text>
</comment>
<name>A0ABD0KUA7_9CAEN</name>
<gene>
    <name evidence="1" type="ORF">BaRGS_00018013</name>
</gene>
<evidence type="ECO:0000313" key="1">
    <source>
        <dbReference type="EMBL" id="KAK7490784.1"/>
    </source>
</evidence>
<dbReference type="EMBL" id="JACVVK020000123">
    <property type="protein sequence ID" value="KAK7490784.1"/>
    <property type="molecule type" value="Genomic_DNA"/>
</dbReference>
<keyword evidence="2" id="KW-1185">Reference proteome</keyword>
<dbReference type="AlphaFoldDB" id="A0ABD0KUA7"/>
<protein>
    <submittedName>
        <fullName evidence="1">Uncharacterized protein</fullName>
    </submittedName>
</protein>